<dbReference type="AlphaFoldDB" id="A0A4Q1HIP2"/>
<evidence type="ECO:0000259" key="2">
    <source>
        <dbReference type="PROSITE" id="PS51462"/>
    </source>
</evidence>
<name>A0A4Q1HIP2_9BURK</name>
<accession>A0A4Q1HIP2</accession>
<keyword evidence="4" id="KW-1185">Reference proteome</keyword>
<dbReference type="PROSITE" id="PS51462">
    <property type="entry name" value="NUDIX"/>
    <property type="match status" value="1"/>
</dbReference>
<dbReference type="GO" id="GO:0003824">
    <property type="term" value="F:catalytic activity"/>
    <property type="evidence" value="ECO:0007669"/>
    <property type="project" value="UniProtKB-ARBA"/>
</dbReference>
<comment type="caution">
    <text evidence="3">The sequence shown here is derived from an EMBL/GenBank/DDBJ whole genome shotgun (WGS) entry which is preliminary data.</text>
</comment>
<dbReference type="Pfam" id="PF00293">
    <property type="entry name" value="NUDIX"/>
    <property type="match status" value="1"/>
</dbReference>
<protein>
    <recommendedName>
        <fullName evidence="2">Nudix hydrolase domain-containing protein</fullName>
    </recommendedName>
</protein>
<gene>
    <name evidence="3" type="ORF">C7R54_16235</name>
</gene>
<reference evidence="3 4" key="1">
    <citation type="journal article" date="2017" name="Int. J. Syst. Evol. Microbiol.">
        <title>Achromobacter aloeverae sp. nov., isolated from the root of Aloe vera (L.) Burm.f.</title>
        <authorList>
            <person name="Kuncharoen N."/>
            <person name="Muramatsu Y."/>
            <person name="Shibata C."/>
            <person name="Kamakura Y."/>
            <person name="Nakagawa Y."/>
            <person name="Tanasupawat S."/>
        </authorList>
    </citation>
    <scope>NUCLEOTIDE SEQUENCE [LARGE SCALE GENOMIC DNA]</scope>
    <source>
        <strain evidence="3 4">AVA-1</strain>
    </source>
</reference>
<proteinExistence type="predicted"/>
<feature type="compositionally biased region" description="Basic and acidic residues" evidence="1">
    <location>
        <begin position="19"/>
        <end position="29"/>
    </location>
</feature>
<organism evidence="3 4">
    <name type="scientific">Achromobacter aloeverae</name>
    <dbReference type="NCBI Taxonomy" id="1750518"/>
    <lineage>
        <taxon>Bacteria</taxon>
        <taxon>Pseudomonadati</taxon>
        <taxon>Pseudomonadota</taxon>
        <taxon>Betaproteobacteria</taxon>
        <taxon>Burkholderiales</taxon>
        <taxon>Alcaligenaceae</taxon>
        <taxon>Achromobacter</taxon>
    </lineage>
</organism>
<dbReference type="SUPFAM" id="SSF55811">
    <property type="entry name" value="Nudix"/>
    <property type="match status" value="1"/>
</dbReference>
<feature type="domain" description="Nudix hydrolase" evidence="2">
    <location>
        <begin position="70"/>
        <end position="198"/>
    </location>
</feature>
<dbReference type="Gene3D" id="3.90.79.10">
    <property type="entry name" value="Nucleoside Triphosphate Pyrophosphohydrolase"/>
    <property type="match status" value="1"/>
</dbReference>
<dbReference type="InterPro" id="IPR015797">
    <property type="entry name" value="NUDIX_hydrolase-like_dom_sf"/>
</dbReference>
<dbReference type="Proteomes" id="UP000290849">
    <property type="component" value="Unassembled WGS sequence"/>
</dbReference>
<evidence type="ECO:0000313" key="4">
    <source>
        <dbReference type="Proteomes" id="UP000290849"/>
    </source>
</evidence>
<evidence type="ECO:0000256" key="1">
    <source>
        <dbReference type="SAM" id="MobiDB-lite"/>
    </source>
</evidence>
<evidence type="ECO:0000313" key="3">
    <source>
        <dbReference type="EMBL" id="RXN88112.1"/>
    </source>
</evidence>
<sequence length="207" mass="23166">MRGTFQCAPGHALRRAHDRAHERAHERAQEPAMNPHRNAHLNAQGIQAKLARRRCDARTAIQPAFPGSAAVITNISILVRDRHGRALLQMRDSGATLGPLCWSFWGGAVEPEDEDHAHTAARELEEELGIVARPAEFIEIGRRTGGDGQEAPLMLLPRPIEWGDFRVMEGAGAGYFKLHEIQQLPVTRSLAWYLAHRPDVFLWQEGR</sequence>
<feature type="region of interest" description="Disordered" evidence="1">
    <location>
        <begin position="1"/>
        <end position="37"/>
    </location>
</feature>
<dbReference type="InterPro" id="IPR000086">
    <property type="entry name" value="NUDIX_hydrolase_dom"/>
</dbReference>
<dbReference type="EMBL" id="PYAL01000004">
    <property type="protein sequence ID" value="RXN88112.1"/>
    <property type="molecule type" value="Genomic_DNA"/>
</dbReference>